<evidence type="ECO:0000313" key="2">
    <source>
        <dbReference type="Proteomes" id="UP001631969"/>
    </source>
</evidence>
<organism evidence="1 2">
    <name type="scientific">Paenibacillus mesotrionivorans</name>
    <dbReference type="NCBI Taxonomy" id="3160968"/>
    <lineage>
        <taxon>Bacteria</taxon>
        <taxon>Bacillati</taxon>
        <taxon>Bacillota</taxon>
        <taxon>Bacilli</taxon>
        <taxon>Bacillales</taxon>
        <taxon>Paenibacillaceae</taxon>
        <taxon>Paenibacillus</taxon>
    </lineage>
</organism>
<evidence type="ECO:0000313" key="1">
    <source>
        <dbReference type="EMBL" id="MFM9330849.1"/>
    </source>
</evidence>
<gene>
    <name evidence="1" type="ORF">ACI1P1_21395</name>
</gene>
<dbReference type="Proteomes" id="UP001631969">
    <property type="component" value="Unassembled WGS sequence"/>
</dbReference>
<keyword evidence="2" id="KW-1185">Reference proteome</keyword>
<proteinExistence type="predicted"/>
<protein>
    <submittedName>
        <fullName evidence="1">Glycosyl hydrolase family 95 catalytic domain-containing protein</fullName>
    </submittedName>
</protein>
<reference evidence="1" key="1">
    <citation type="submission" date="2024-12" db="EMBL/GenBank/DDBJ databases">
        <authorList>
            <person name="Wu N."/>
        </authorList>
    </citation>
    <scope>NUCLEOTIDE SEQUENCE</scope>
    <source>
        <strain evidence="1">P15</strain>
    </source>
</reference>
<dbReference type="EMBL" id="JBJURJ010000015">
    <property type="protein sequence ID" value="MFM9330849.1"/>
    <property type="molecule type" value="Genomic_DNA"/>
</dbReference>
<accession>A0ACC7P3M6</accession>
<comment type="caution">
    <text evidence="1">The sequence shown here is derived from an EMBL/GenBank/DDBJ whole genome shotgun (WGS) entry which is preliminary data.</text>
</comment>
<keyword evidence="1" id="KW-0378">Hydrolase</keyword>
<name>A0ACC7P3M6_9BACL</name>
<sequence>MRESSEASYADKLIMSYPAAWWGNMWREALPTGNGVIGASVFGGVQEETVLLNHAALWHWGQKDELPDVSGVLPRTRRLMDEKRYLEASWLLADALKEQGYGTRLASRFPLAALRLEMPCDHAFKSYSRTLRMDTGEVEVSWKDGSKSLRRRLFVSRADGMTVYAIDCVGGGGDKTGVAGRLGLVLHPSDRFGDTPEFKVLAQSVETGASAGYAWYAAQNDDGTDFGAVLRVIPQGGRLEAAEGFVHFAETKRVLVLVKVFVQGERHSEIARLKSELAGLPEEQAYEELLARHAALHTPLYRSVSLELEDGGGEDLLELPNERLLLEAYKGEAPAALVRKLWSFGRYLFISGTSGEPQAQPFGLYGLWGGDYRLVWSHNMANENIQMMYWHAHTGGLGGLAEALFRYYEGLMEDFRSNARKLYGCRGIYIPAGTTPGNGSPNQIVPVILNWTGAAAWLARHYDEYYRYTGDRDFLRDRAMPFMQEALAFYLDFLVTDENGIYKLYPSVSPENTPLNYMPADGKPLAHPMPTTINATMDVALLKELLSHLIDGSRALGGDPAEIAEWGAMLERLPAYRINGDGAVCEWIHPDFEDRYTHRHLSHLYPVFPGHEVTREKSPELFQAFETAVQKREIGAQTGWSLAHMAAVYARLGDGSRALECLDLLTRASLLPNLFTLHNDWRGMGVSMNMPTAPVQMDANMGVINAVQEMLLQASPGMLKLLPALPDRWRRGRLADWRFHTGRVTLEWDLDAGSFHAEVTADRDTELVVLLPDWAVSAGVVLAGPEGAAAALGQGSLEQGSSGQGAKGQGTERQGTAGQDISGQDVCGQGVSGYKLLLAQGSPPVVFRTVSGSC</sequence>